<dbReference type="AlphaFoldDB" id="A0A2V1D8L9"/>
<evidence type="ECO:0000313" key="3">
    <source>
        <dbReference type="Proteomes" id="UP000244855"/>
    </source>
</evidence>
<gene>
    <name evidence="2" type="ORF">DM02DRAFT_693131</name>
</gene>
<proteinExistence type="predicted"/>
<dbReference type="OrthoDB" id="1862401at2759"/>
<dbReference type="Gene3D" id="3.30.559.10">
    <property type="entry name" value="Chloramphenicol acetyltransferase-like domain"/>
    <property type="match status" value="2"/>
</dbReference>
<protein>
    <recommendedName>
        <fullName evidence="4">Trichothecene 3-O-acetyltransferas-like protein</fullName>
    </recommendedName>
</protein>
<dbReference type="GO" id="GO:0016740">
    <property type="term" value="F:transferase activity"/>
    <property type="evidence" value="ECO:0007669"/>
    <property type="project" value="UniProtKB-KW"/>
</dbReference>
<dbReference type="Pfam" id="PF02458">
    <property type="entry name" value="Transferase"/>
    <property type="match status" value="1"/>
</dbReference>
<dbReference type="STRING" id="97972.A0A2V1D8L9"/>
<dbReference type="Proteomes" id="UP000244855">
    <property type="component" value="Unassembled WGS sequence"/>
</dbReference>
<dbReference type="InterPro" id="IPR051283">
    <property type="entry name" value="Sec_Metabolite_Acyltrans"/>
</dbReference>
<dbReference type="PANTHER" id="PTHR31896">
    <property type="entry name" value="FAMILY REGULATORY PROTEIN, PUTATIVE (AFU_ORTHOLOGUE AFUA_3G14730)-RELATED"/>
    <property type="match status" value="1"/>
</dbReference>
<evidence type="ECO:0000313" key="2">
    <source>
        <dbReference type="EMBL" id="PVH94408.1"/>
    </source>
</evidence>
<dbReference type="PANTHER" id="PTHR31896:SF64">
    <property type="entry name" value="TRICHOTHECENE 3-O-ACETYLTRANSFERASE"/>
    <property type="match status" value="1"/>
</dbReference>
<keyword evidence="1" id="KW-0808">Transferase</keyword>
<organism evidence="2 3">
    <name type="scientific">Periconia macrospinosa</name>
    <dbReference type="NCBI Taxonomy" id="97972"/>
    <lineage>
        <taxon>Eukaryota</taxon>
        <taxon>Fungi</taxon>
        <taxon>Dikarya</taxon>
        <taxon>Ascomycota</taxon>
        <taxon>Pezizomycotina</taxon>
        <taxon>Dothideomycetes</taxon>
        <taxon>Pleosporomycetidae</taxon>
        <taxon>Pleosporales</taxon>
        <taxon>Massarineae</taxon>
        <taxon>Periconiaceae</taxon>
        <taxon>Periconia</taxon>
    </lineage>
</organism>
<dbReference type="InterPro" id="IPR023213">
    <property type="entry name" value="CAT-like_dom_sf"/>
</dbReference>
<reference evidence="2 3" key="1">
    <citation type="journal article" date="2018" name="Sci. Rep.">
        <title>Comparative genomics provides insights into the lifestyle and reveals functional heterogeneity of dark septate endophytic fungi.</title>
        <authorList>
            <person name="Knapp D.G."/>
            <person name="Nemeth J.B."/>
            <person name="Barry K."/>
            <person name="Hainaut M."/>
            <person name="Henrissat B."/>
            <person name="Johnson J."/>
            <person name="Kuo A."/>
            <person name="Lim J.H.P."/>
            <person name="Lipzen A."/>
            <person name="Nolan M."/>
            <person name="Ohm R.A."/>
            <person name="Tamas L."/>
            <person name="Grigoriev I.V."/>
            <person name="Spatafora J.W."/>
            <person name="Nagy L.G."/>
            <person name="Kovacs G.M."/>
        </authorList>
    </citation>
    <scope>NUCLEOTIDE SEQUENCE [LARGE SCALE GENOMIC DNA]</scope>
    <source>
        <strain evidence="2 3">DSE2036</strain>
    </source>
</reference>
<evidence type="ECO:0008006" key="4">
    <source>
        <dbReference type="Google" id="ProtNLM"/>
    </source>
</evidence>
<evidence type="ECO:0000256" key="1">
    <source>
        <dbReference type="ARBA" id="ARBA00022679"/>
    </source>
</evidence>
<dbReference type="EMBL" id="KZ805536">
    <property type="protein sequence ID" value="PVH94408.1"/>
    <property type="molecule type" value="Genomic_DNA"/>
</dbReference>
<keyword evidence="3" id="KW-1185">Reference proteome</keyword>
<sequence length="492" mass="54605">MKNFHLNTLDQTMLRIYVRHLHIFQFPDPQKRDEAFQTLRGSFFLTLRQLPFLAGFIQPPTEQEGRLYLKYSEEISEELTGGLFTLNIATTENDELRFDNLEAEGFPPSKLSRDAFCPKLLKNHPGLDDPFAEGLVSFKKDIAVPVLAAQANFVHGGLILSVYANHSVLDGTGVAQFYRIWSSHISSDNHLKAAGIHAEPPVPPVLGLSGVASEETQRHALDEFGKLSEPEDCPEVRYPGTASNTPKLRSTPYDLSARVFVFSSSTILKLTSELSSLTNARISSFTALLTLLWTQITLARASCLEEKNIQETKLTMAFDHRKNLKEYIDDTYLGNCATGITTSSPLAAMLSSSSKPITSDHLAPIAQCISAALSSTTLNWLKPRLSLFSRTPNPHHLSLDIDIFNGPDLFVTSWMNIGTDCVWDIPGVVGQAPKAIRKPQSKTEGNIHILPRLKMATPDAPFEVMVCLEEGEMGRLAKRLEDERWVDKIVSA</sequence>
<name>A0A2V1D8L9_9PLEO</name>
<accession>A0A2V1D8L9</accession>